<name>A0AAD7EGW4_9AGAR</name>
<organism evidence="2 3">
    <name type="scientific">Mycena albidolilacea</name>
    <dbReference type="NCBI Taxonomy" id="1033008"/>
    <lineage>
        <taxon>Eukaryota</taxon>
        <taxon>Fungi</taxon>
        <taxon>Dikarya</taxon>
        <taxon>Basidiomycota</taxon>
        <taxon>Agaricomycotina</taxon>
        <taxon>Agaricomycetes</taxon>
        <taxon>Agaricomycetidae</taxon>
        <taxon>Agaricales</taxon>
        <taxon>Marasmiineae</taxon>
        <taxon>Mycenaceae</taxon>
        <taxon>Mycena</taxon>
    </lineage>
</organism>
<sequence length="409" mass="43695">MTQLANSRPARTNKRAASVSAPADSTKRVRLTTDGGDTTDVDSAEGADGDVAGGFDDNDTSAWEQPTLRYLLRATPLLPPPDTAVEATAAQTPAATGPVVDVGFADKAAFPDATTEAAAVLLLNGLGAEPGALVGLDLAGLNAIYRTLLHEKIAAGMPPYLSSSAKAPASLPTILPADMRTALETFSRVGVPAEKLAGKDLSQMRRLYAIIIYFDKTRCVGRSTVLRFLVTGTGDSPLHSTTRPISSVQRHLEAAHGVGPWGAISVQPLSGRLHDTSKNLLNSLSSPRNTSLVAAAFGPDQFRATRWMTVRGQRGQPSSVIEFSDYYDARTVLKDKLLMEKIGVNQIMEHDLVLIEARIGRYNSEPAGEARGKKRVMNNWQTFYDLQAIYLIQNASAVAAPVVADDLMI</sequence>
<feature type="compositionally biased region" description="Polar residues" evidence="1">
    <location>
        <begin position="1"/>
        <end position="10"/>
    </location>
</feature>
<proteinExistence type="predicted"/>
<protein>
    <submittedName>
        <fullName evidence="2">Uncharacterized protein</fullName>
    </submittedName>
</protein>
<keyword evidence="3" id="KW-1185">Reference proteome</keyword>
<reference evidence="2" key="1">
    <citation type="submission" date="2023-03" db="EMBL/GenBank/DDBJ databases">
        <title>Massive genome expansion in bonnet fungi (Mycena s.s.) driven by repeated elements and novel gene families across ecological guilds.</title>
        <authorList>
            <consortium name="Lawrence Berkeley National Laboratory"/>
            <person name="Harder C.B."/>
            <person name="Miyauchi S."/>
            <person name="Viragh M."/>
            <person name="Kuo A."/>
            <person name="Thoen E."/>
            <person name="Andreopoulos B."/>
            <person name="Lu D."/>
            <person name="Skrede I."/>
            <person name="Drula E."/>
            <person name="Henrissat B."/>
            <person name="Morin E."/>
            <person name="Kohler A."/>
            <person name="Barry K."/>
            <person name="LaButti K."/>
            <person name="Morin E."/>
            <person name="Salamov A."/>
            <person name="Lipzen A."/>
            <person name="Mereny Z."/>
            <person name="Hegedus B."/>
            <person name="Baldrian P."/>
            <person name="Stursova M."/>
            <person name="Weitz H."/>
            <person name="Taylor A."/>
            <person name="Grigoriev I.V."/>
            <person name="Nagy L.G."/>
            <person name="Martin F."/>
            <person name="Kauserud H."/>
        </authorList>
    </citation>
    <scope>NUCLEOTIDE SEQUENCE</scope>
    <source>
        <strain evidence="2">CBHHK002</strain>
    </source>
</reference>
<feature type="region of interest" description="Disordered" evidence="1">
    <location>
        <begin position="1"/>
        <end position="59"/>
    </location>
</feature>
<dbReference type="Proteomes" id="UP001218218">
    <property type="component" value="Unassembled WGS sequence"/>
</dbReference>
<evidence type="ECO:0000313" key="2">
    <source>
        <dbReference type="EMBL" id="KAJ7322012.1"/>
    </source>
</evidence>
<accession>A0AAD7EGW4</accession>
<evidence type="ECO:0000313" key="3">
    <source>
        <dbReference type="Proteomes" id="UP001218218"/>
    </source>
</evidence>
<comment type="caution">
    <text evidence="2">The sequence shown here is derived from an EMBL/GenBank/DDBJ whole genome shotgun (WGS) entry which is preliminary data.</text>
</comment>
<dbReference type="AlphaFoldDB" id="A0AAD7EGW4"/>
<dbReference type="EMBL" id="JARIHO010000049">
    <property type="protein sequence ID" value="KAJ7322012.1"/>
    <property type="molecule type" value="Genomic_DNA"/>
</dbReference>
<feature type="compositionally biased region" description="Acidic residues" evidence="1">
    <location>
        <begin position="37"/>
        <end position="48"/>
    </location>
</feature>
<gene>
    <name evidence="2" type="ORF">DFH08DRAFT_969899</name>
</gene>
<evidence type="ECO:0000256" key="1">
    <source>
        <dbReference type="SAM" id="MobiDB-lite"/>
    </source>
</evidence>